<organism evidence="2 3">
    <name type="scientific">Dreissena polymorpha</name>
    <name type="common">Zebra mussel</name>
    <name type="synonym">Mytilus polymorpha</name>
    <dbReference type="NCBI Taxonomy" id="45954"/>
    <lineage>
        <taxon>Eukaryota</taxon>
        <taxon>Metazoa</taxon>
        <taxon>Spiralia</taxon>
        <taxon>Lophotrochozoa</taxon>
        <taxon>Mollusca</taxon>
        <taxon>Bivalvia</taxon>
        <taxon>Autobranchia</taxon>
        <taxon>Heteroconchia</taxon>
        <taxon>Euheterodonta</taxon>
        <taxon>Imparidentia</taxon>
        <taxon>Neoheterodontei</taxon>
        <taxon>Myida</taxon>
        <taxon>Dreissenoidea</taxon>
        <taxon>Dreissenidae</taxon>
        <taxon>Dreissena</taxon>
    </lineage>
</organism>
<dbReference type="Pfam" id="PF00059">
    <property type="entry name" value="Lectin_C"/>
    <property type="match status" value="1"/>
</dbReference>
<dbReference type="PROSITE" id="PS50041">
    <property type="entry name" value="C_TYPE_LECTIN_2"/>
    <property type="match status" value="1"/>
</dbReference>
<dbReference type="Gene3D" id="3.10.100.10">
    <property type="entry name" value="Mannose-Binding Protein A, subunit A"/>
    <property type="match status" value="1"/>
</dbReference>
<evidence type="ECO:0000313" key="2">
    <source>
        <dbReference type="EMBL" id="KAH3852075.1"/>
    </source>
</evidence>
<dbReference type="InterPro" id="IPR001304">
    <property type="entry name" value="C-type_lectin-like"/>
</dbReference>
<dbReference type="CDD" id="cd00037">
    <property type="entry name" value="CLECT"/>
    <property type="match status" value="1"/>
</dbReference>
<name>A0A9D4R3N1_DREPO</name>
<dbReference type="InterPro" id="IPR016186">
    <property type="entry name" value="C-type_lectin-like/link_sf"/>
</dbReference>
<dbReference type="SUPFAM" id="SSF56436">
    <property type="entry name" value="C-type lectin-like"/>
    <property type="match status" value="1"/>
</dbReference>
<reference evidence="2" key="2">
    <citation type="submission" date="2020-11" db="EMBL/GenBank/DDBJ databases">
        <authorList>
            <person name="McCartney M.A."/>
            <person name="Auch B."/>
            <person name="Kono T."/>
            <person name="Mallez S."/>
            <person name="Becker A."/>
            <person name="Gohl D.M."/>
            <person name="Silverstein K.A.T."/>
            <person name="Koren S."/>
            <person name="Bechman K.B."/>
            <person name="Herman A."/>
            <person name="Abrahante J.E."/>
            <person name="Garbe J."/>
        </authorList>
    </citation>
    <scope>NUCLEOTIDE SEQUENCE</scope>
    <source>
        <strain evidence="2">Duluth1</strain>
        <tissue evidence="2">Whole animal</tissue>
    </source>
</reference>
<evidence type="ECO:0000259" key="1">
    <source>
        <dbReference type="PROSITE" id="PS50041"/>
    </source>
</evidence>
<dbReference type="EMBL" id="JAIWYP010000003">
    <property type="protein sequence ID" value="KAH3852075.1"/>
    <property type="molecule type" value="Genomic_DNA"/>
</dbReference>
<dbReference type="SMART" id="SM00034">
    <property type="entry name" value="CLECT"/>
    <property type="match status" value="1"/>
</dbReference>
<keyword evidence="3" id="KW-1185">Reference proteome</keyword>
<sequence>MKTSCPDGWKKVGRVCYMYVDNLKTWDNAQKYCKRRGGFLIEPDSDQKISSLKEHVLDAIYASSVWAGGKFEKTGGGWKGIWAGTNRDMVESSDNTFAFDSNYRELCTVMWRSSASLWDAECDGLSPFICEQKAK</sequence>
<proteinExistence type="predicted"/>
<accession>A0A9D4R3N1</accession>
<dbReference type="InterPro" id="IPR016187">
    <property type="entry name" value="CTDL_fold"/>
</dbReference>
<comment type="caution">
    <text evidence="2">The sequence shown here is derived from an EMBL/GenBank/DDBJ whole genome shotgun (WGS) entry which is preliminary data.</text>
</comment>
<dbReference type="AlphaFoldDB" id="A0A9D4R3N1"/>
<evidence type="ECO:0000313" key="3">
    <source>
        <dbReference type="Proteomes" id="UP000828390"/>
    </source>
</evidence>
<protein>
    <recommendedName>
        <fullName evidence="1">C-type lectin domain-containing protein</fullName>
    </recommendedName>
</protein>
<feature type="domain" description="C-type lectin" evidence="1">
    <location>
        <begin position="12"/>
        <end position="131"/>
    </location>
</feature>
<dbReference type="Proteomes" id="UP000828390">
    <property type="component" value="Unassembled WGS sequence"/>
</dbReference>
<gene>
    <name evidence="2" type="ORF">DPMN_094571</name>
</gene>
<reference evidence="2" key="1">
    <citation type="journal article" date="2019" name="bioRxiv">
        <title>The Genome of the Zebra Mussel, Dreissena polymorpha: A Resource for Invasive Species Research.</title>
        <authorList>
            <person name="McCartney M.A."/>
            <person name="Auch B."/>
            <person name="Kono T."/>
            <person name="Mallez S."/>
            <person name="Zhang Y."/>
            <person name="Obille A."/>
            <person name="Becker A."/>
            <person name="Abrahante J.E."/>
            <person name="Garbe J."/>
            <person name="Badalamenti J.P."/>
            <person name="Herman A."/>
            <person name="Mangelson H."/>
            <person name="Liachko I."/>
            <person name="Sullivan S."/>
            <person name="Sone E.D."/>
            <person name="Koren S."/>
            <person name="Silverstein K.A.T."/>
            <person name="Beckman K.B."/>
            <person name="Gohl D.M."/>
        </authorList>
    </citation>
    <scope>NUCLEOTIDE SEQUENCE</scope>
    <source>
        <strain evidence="2">Duluth1</strain>
        <tissue evidence="2">Whole animal</tissue>
    </source>
</reference>